<dbReference type="PANTHER" id="PTHR33095">
    <property type="entry name" value="OS07G0619500 PROTEIN"/>
    <property type="match status" value="1"/>
</dbReference>
<dbReference type="EMBL" id="CAKMRJ010005523">
    <property type="protein sequence ID" value="CAH1444901.1"/>
    <property type="molecule type" value="Genomic_DNA"/>
</dbReference>
<keyword evidence="3" id="KW-1185">Reference proteome</keyword>
<comment type="caution">
    <text evidence="2">The sequence shown here is derived from an EMBL/GenBank/DDBJ whole genome shotgun (WGS) entry which is preliminary data.</text>
</comment>
<gene>
    <name evidence="2" type="ORF">LVIROSA_LOCUS30701</name>
</gene>
<dbReference type="Pfam" id="PF07816">
    <property type="entry name" value="DUF1645"/>
    <property type="match status" value="1"/>
</dbReference>
<evidence type="ECO:0000313" key="2">
    <source>
        <dbReference type="EMBL" id="CAH1444901.1"/>
    </source>
</evidence>
<sequence>MDPQLLIPSSAPIDFNFDSTSTSPYATAPSSPKILLSNFFYSAPTSPVGVSPMNPEADDDFQSTEPFESCDENHEQKNSDYYEEDYDTDFAFDFSGQLERPLISAADELFHGGKIKPLDPQPLLQSSKDLPLPRSPKLYPVSYKKKYSEPFSNALNQSPRGRERTITTTRNKTSQSLSPMRVSDILLDHQKVSSTNQSSPFGFMWYNKWNLKNLLLFRSTSEGSAATSDDPLKKYAMITKGEQDTRNSSFRSSDGCGSVGGSSRRRSMKRKVSAHEIHYTANRAVAEEMKNKTFLPYKSGLLGCLGFSHNLREVSRGR</sequence>
<accession>A0AAU9P475</accession>
<feature type="region of interest" description="Disordered" evidence="1">
    <location>
        <begin position="243"/>
        <end position="272"/>
    </location>
</feature>
<reference evidence="2 3" key="1">
    <citation type="submission" date="2022-01" db="EMBL/GenBank/DDBJ databases">
        <authorList>
            <person name="Xiong W."/>
            <person name="Schranz E."/>
        </authorList>
    </citation>
    <scope>NUCLEOTIDE SEQUENCE [LARGE SCALE GENOMIC DNA]</scope>
</reference>
<protein>
    <submittedName>
        <fullName evidence="2">Uncharacterized protein</fullName>
    </submittedName>
</protein>
<dbReference type="InterPro" id="IPR012442">
    <property type="entry name" value="DUF1645_plant"/>
</dbReference>
<organism evidence="2 3">
    <name type="scientific">Lactuca virosa</name>
    <dbReference type="NCBI Taxonomy" id="75947"/>
    <lineage>
        <taxon>Eukaryota</taxon>
        <taxon>Viridiplantae</taxon>
        <taxon>Streptophyta</taxon>
        <taxon>Embryophyta</taxon>
        <taxon>Tracheophyta</taxon>
        <taxon>Spermatophyta</taxon>
        <taxon>Magnoliopsida</taxon>
        <taxon>eudicotyledons</taxon>
        <taxon>Gunneridae</taxon>
        <taxon>Pentapetalae</taxon>
        <taxon>asterids</taxon>
        <taxon>campanulids</taxon>
        <taxon>Asterales</taxon>
        <taxon>Asteraceae</taxon>
        <taxon>Cichorioideae</taxon>
        <taxon>Cichorieae</taxon>
        <taxon>Lactucinae</taxon>
        <taxon>Lactuca</taxon>
    </lineage>
</organism>
<feature type="region of interest" description="Disordered" evidence="1">
    <location>
        <begin position="50"/>
        <end position="77"/>
    </location>
</feature>
<dbReference type="PANTHER" id="PTHR33095:SF81">
    <property type="entry name" value="OS07G0619500 PROTEIN"/>
    <property type="match status" value="1"/>
</dbReference>
<dbReference type="Proteomes" id="UP001157418">
    <property type="component" value="Unassembled WGS sequence"/>
</dbReference>
<evidence type="ECO:0000313" key="3">
    <source>
        <dbReference type="Proteomes" id="UP001157418"/>
    </source>
</evidence>
<evidence type="ECO:0000256" key="1">
    <source>
        <dbReference type="SAM" id="MobiDB-lite"/>
    </source>
</evidence>
<feature type="compositionally biased region" description="Basic residues" evidence="1">
    <location>
        <begin position="263"/>
        <end position="272"/>
    </location>
</feature>
<proteinExistence type="predicted"/>
<dbReference type="AlphaFoldDB" id="A0AAU9P475"/>
<name>A0AAU9P475_9ASTR</name>